<evidence type="ECO:0000313" key="1">
    <source>
        <dbReference type="EMBL" id="PSS08874.1"/>
    </source>
</evidence>
<comment type="caution">
    <text evidence="1">The sequence shown here is derived from an EMBL/GenBank/DDBJ whole genome shotgun (WGS) entry which is preliminary data.</text>
</comment>
<keyword evidence="2" id="KW-1185">Reference proteome</keyword>
<proteinExistence type="predicted"/>
<organism evidence="1 2">
    <name type="scientific">Hermanssonia centrifuga</name>
    <dbReference type="NCBI Taxonomy" id="98765"/>
    <lineage>
        <taxon>Eukaryota</taxon>
        <taxon>Fungi</taxon>
        <taxon>Dikarya</taxon>
        <taxon>Basidiomycota</taxon>
        <taxon>Agaricomycotina</taxon>
        <taxon>Agaricomycetes</taxon>
        <taxon>Polyporales</taxon>
        <taxon>Meruliaceae</taxon>
        <taxon>Hermanssonia</taxon>
    </lineage>
</organism>
<sequence length="170" mass="19237">MDICCLLRMYDNYGWKTSVPEWTALLSISTRYAFDKIRDRAISALAPTPYFSNTLDPVEMVVLAVKHDIPQWLEPAYVLICLREEPMEDGEGERLGIFTTIRLAKARERFWREQARMGENKDAETPGGLFGSAGLFGSVRSPCPRRARATQIVHEVFWPPSSNATDGAPR</sequence>
<dbReference type="Proteomes" id="UP000186601">
    <property type="component" value="Unassembled WGS sequence"/>
</dbReference>
<reference evidence="1 2" key="1">
    <citation type="submission" date="2018-02" db="EMBL/GenBank/DDBJ databases">
        <title>Genome sequence of the basidiomycete white-rot fungus Phlebia centrifuga.</title>
        <authorList>
            <person name="Granchi Z."/>
            <person name="Peng M."/>
            <person name="de Vries R.P."/>
            <person name="Hilden K."/>
            <person name="Makela M.R."/>
            <person name="Grigoriev I."/>
            <person name="Riley R."/>
        </authorList>
    </citation>
    <scope>NUCLEOTIDE SEQUENCE [LARGE SCALE GENOMIC DNA]</scope>
    <source>
        <strain evidence="1 2">FBCC195</strain>
    </source>
</reference>
<accession>A0A2R6QIT2</accession>
<name>A0A2R6QIT2_9APHY</name>
<dbReference type="AlphaFoldDB" id="A0A2R6QIT2"/>
<dbReference type="EMBL" id="MLYV02000340">
    <property type="protein sequence ID" value="PSS08874.1"/>
    <property type="molecule type" value="Genomic_DNA"/>
</dbReference>
<gene>
    <name evidence="1" type="ORF">PHLCEN_2v3441</name>
</gene>
<evidence type="ECO:0000313" key="2">
    <source>
        <dbReference type="Proteomes" id="UP000186601"/>
    </source>
</evidence>
<dbReference type="OrthoDB" id="3223751at2759"/>
<protein>
    <submittedName>
        <fullName evidence="1">Uncharacterized protein</fullName>
    </submittedName>
</protein>
<dbReference type="STRING" id="98765.A0A2R6QIT2"/>